<evidence type="ECO:0000256" key="11">
    <source>
        <dbReference type="RuleBase" id="RU004181"/>
    </source>
</evidence>
<evidence type="ECO:0000256" key="4">
    <source>
        <dbReference type="ARBA" id="ARBA00022692"/>
    </source>
</evidence>
<dbReference type="PRINTS" id="PR00781">
    <property type="entry name" value="LIPOSIGPTASE"/>
</dbReference>
<comment type="similarity">
    <text evidence="1 9 11">Belongs to the peptidase A8 family.</text>
</comment>
<evidence type="ECO:0000256" key="10">
    <source>
        <dbReference type="RuleBase" id="RU000594"/>
    </source>
</evidence>
<evidence type="ECO:0000256" key="5">
    <source>
        <dbReference type="ARBA" id="ARBA00022750"/>
    </source>
</evidence>
<keyword evidence="3 9" id="KW-0645">Protease</keyword>
<proteinExistence type="inferred from homology"/>
<feature type="transmembrane region" description="Helical" evidence="9">
    <location>
        <begin position="134"/>
        <end position="153"/>
    </location>
</feature>
<comment type="function">
    <text evidence="9 10">This protein specifically catalyzes the removal of signal peptides from prolipoproteins.</text>
</comment>
<keyword evidence="8 9" id="KW-0472">Membrane</keyword>
<dbReference type="PANTHER" id="PTHR33695:SF1">
    <property type="entry name" value="LIPOPROTEIN SIGNAL PEPTIDASE"/>
    <property type="match status" value="1"/>
</dbReference>
<dbReference type="EC" id="3.4.23.36" evidence="9"/>
<evidence type="ECO:0000313" key="13">
    <source>
        <dbReference type="Proteomes" id="UP001314635"/>
    </source>
</evidence>
<evidence type="ECO:0000256" key="9">
    <source>
        <dbReference type="HAMAP-Rule" id="MF_00161"/>
    </source>
</evidence>
<keyword evidence="13" id="KW-1185">Reference proteome</keyword>
<evidence type="ECO:0000256" key="2">
    <source>
        <dbReference type="ARBA" id="ARBA00022475"/>
    </source>
</evidence>
<dbReference type="PROSITE" id="PS00855">
    <property type="entry name" value="SPASE_II"/>
    <property type="match status" value="1"/>
</dbReference>
<comment type="caution">
    <text evidence="9">Lacks conserved residue(s) required for the propagation of feature annotation.</text>
</comment>
<dbReference type="Pfam" id="PF01252">
    <property type="entry name" value="Peptidase_A8"/>
    <property type="match status" value="1"/>
</dbReference>
<keyword evidence="6 9" id="KW-0378">Hydrolase</keyword>
<feature type="transmembrane region" description="Helical" evidence="9">
    <location>
        <begin position="92"/>
        <end position="114"/>
    </location>
</feature>
<feature type="active site" evidence="9">
    <location>
        <position position="119"/>
    </location>
</feature>
<sequence length="165" mass="17600">MTPRLRLGLLAGLATLVIDQASKLWLLYVFDLPNRGTVKVTPFFDLYLAWNIGISFGWLQNESALAQYGLMAVKAVAVVALAIWMARSETKLATAALGMIIGGAIGNGIDRLAYGAVVDFALFHVEIGGTVYNWYIFNLADVAIVAGVAGLLYDSFFGGPAAKAP</sequence>
<keyword evidence="5 9" id="KW-0064">Aspartyl protease</keyword>
<comment type="caution">
    <text evidence="12">The sequence shown here is derived from an EMBL/GenBank/DDBJ whole genome shotgun (WGS) entry which is preliminary data.</text>
</comment>
<protein>
    <recommendedName>
        <fullName evidence="9">Lipoprotein signal peptidase</fullName>
        <ecNumber evidence="9">3.4.23.36</ecNumber>
    </recommendedName>
    <alternativeName>
        <fullName evidence="9">Prolipoprotein signal peptidase</fullName>
    </alternativeName>
    <alternativeName>
        <fullName evidence="9">Signal peptidase II</fullName>
        <shortName evidence="9">SPase II</shortName>
    </alternativeName>
</protein>
<dbReference type="EMBL" id="JAFCLK010000010">
    <property type="protein sequence ID" value="MBR1136587.1"/>
    <property type="molecule type" value="Genomic_DNA"/>
</dbReference>
<dbReference type="Proteomes" id="UP001314635">
    <property type="component" value="Unassembled WGS sequence"/>
</dbReference>
<gene>
    <name evidence="9" type="primary">lspA</name>
    <name evidence="12" type="ORF">JQ619_12490</name>
</gene>
<dbReference type="NCBIfam" id="TIGR00077">
    <property type="entry name" value="lspA"/>
    <property type="match status" value="1"/>
</dbReference>
<accession>A0ABS5G5J0</accession>
<feature type="transmembrane region" description="Helical" evidence="9">
    <location>
        <begin position="65"/>
        <end position="85"/>
    </location>
</feature>
<evidence type="ECO:0000256" key="3">
    <source>
        <dbReference type="ARBA" id="ARBA00022670"/>
    </source>
</evidence>
<evidence type="ECO:0000256" key="6">
    <source>
        <dbReference type="ARBA" id="ARBA00022801"/>
    </source>
</evidence>
<feature type="active site" evidence="9">
    <location>
        <position position="141"/>
    </location>
</feature>
<evidence type="ECO:0000256" key="1">
    <source>
        <dbReference type="ARBA" id="ARBA00006139"/>
    </source>
</evidence>
<keyword evidence="7 9" id="KW-1133">Transmembrane helix</keyword>
<evidence type="ECO:0000256" key="8">
    <source>
        <dbReference type="ARBA" id="ARBA00023136"/>
    </source>
</evidence>
<comment type="pathway">
    <text evidence="9">Protein modification; lipoprotein biosynthesis (signal peptide cleavage).</text>
</comment>
<keyword evidence="2 9" id="KW-1003">Cell membrane</keyword>
<evidence type="ECO:0000256" key="7">
    <source>
        <dbReference type="ARBA" id="ARBA00022989"/>
    </source>
</evidence>
<keyword evidence="4 9" id="KW-0812">Transmembrane</keyword>
<reference evidence="13" key="1">
    <citation type="journal article" date="2021" name="ISME J.">
        <title>Evolutionary origin and ecological implication of a unique nif island in free-living Bradyrhizobium lineages.</title>
        <authorList>
            <person name="Tao J."/>
        </authorList>
    </citation>
    <scope>NUCLEOTIDE SEQUENCE [LARGE SCALE GENOMIC DNA]</scope>
    <source>
        <strain evidence="13">SZCCT0094</strain>
    </source>
</reference>
<dbReference type="HAMAP" id="MF_00161">
    <property type="entry name" value="LspA"/>
    <property type="match status" value="1"/>
</dbReference>
<evidence type="ECO:0000313" key="12">
    <source>
        <dbReference type="EMBL" id="MBR1136587.1"/>
    </source>
</evidence>
<dbReference type="InterPro" id="IPR001872">
    <property type="entry name" value="Peptidase_A8"/>
</dbReference>
<dbReference type="PANTHER" id="PTHR33695">
    <property type="entry name" value="LIPOPROTEIN SIGNAL PEPTIDASE"/>
    <property type="match status" value="1"/>
</dbReference>
<name>A0ABS5G5J0_9BRAD</name>
<comment type="catalytic activity">
    <reaction evidence="9 10">
        <text>Release of signal peptides from bacterial membrane prolipoproteins. Hydrolyzes -Xaa-Yaa-Zaa-|-(S,diacylglyceryl)Cys-, in which Xaa is hydrophobic (preferably Leu), and Yaa (Ala or Ser) and Zaa (Gly or Ala) have small, neutral side chains.</text>
        <dbReference type="EC" id="3.4.23.36"/>
    </reaction>
</comment>
<organism evidence="12 13">
    <name type="scientific">Bradyrhizobium denitrificans</name>
    <dbReference type="NCBI Taxonomy" id="2734912"/>
    <lineage>
        <taxon>Bacteria</taxon>
        <taxon>Pseudomonadati</taxon>
        <taxon>Pseudomonadota</taxon>
        <taxon>Alphaproteobacteria</taxon>
        <taxon>Hyphomicrobiales</taxon>
        <taxon>Nitrobacteraceae</taxon>
        <taxon>Bradyrhizobium</taxon>
    </lineage>
</organism>
<dbReference type="GO" id="GO:0004190">
    <property type="term" value="F:aspartic-type endopeptidase activity"/>
    <property type="evidence" value="ECO:0007669"/>
    <property type="project" value="UniProtKB-EC"/>
</dbReference>
<comment type="subcellular location">
    <subcellularLocation>
        <location evidence="9">Cell membrane</location>
        <topology evidence="9">Multi-pass membrane protein</topology>
    </subcellularLocation>
</comment>
<dbReference type="RefSeq" id="WP_172239427.1">
    <property type="nucleotide sequence ID" value="NZ_JABFDP010000022.1"/>
</dbReference>